<name>A0AAV2J2R2_KNICA</name>
<dbReference type="Proteomes" id="UP001497482">
    <property type="component" value="Chromosome 10"/>
</dbReference>
<keyword evidence="2" id="KW-1185">Reference proteome</keyword>
<sequence>MYMTRAKPLHSIGSILCAWKISDLPQGLPFAYLSFTMLLRIILGEDNIKKVHLDKLPDTIEDFCDFLKTELGLSGEIIIQHQDPDFNMELYNLNSMLDLPRDKATLKLEYEFARLTAVNLRETLITGIDKYLDRFLELFRAKRAIPGLSSLIRQLDHGVKY</sequence>
<proteinExistence type="predicted"/>
<organism evidence="1 2">
    <name type="scientific">Knipowitschia caucasica</name>
    <name type="common">Caucasian dwarf goby</name>
    <name type="synonym">Pomatoschistus caucasicus</name>
    <dbReference type="NCBI Taxonomy" id="637954"/>
    <lineage>
        <taxon>Eukaryota</taxon>
        <taxon>Metazoa</taxon>
        <taxon>Chordata</taxon>
        <taxon>Craniata</taxon>
        <taxon>Vertebrata</taxon>
        <taxon>Euteleostomi</taxon>
        <taxon>Actinopterygii</taxon>
        <taxon>Neopterygii</taxon>
        <taxon>Teleostei</taxon>
        <taxon>Neoteleostei</taxon>
        <taxon>Acanthomorphata</taxon>
        <taxon>Gobiaria</taxon>
        <taxon>Gobiiformes</taxon>
        <taxon>Gobioidei</taxon>
        <taxon>Gobiidae</taxon>
        <taxon>Gobiinae</taxon>
        <taxon>Knipowitschia</taxon>
    </lineage>
</organism>
<reference evidence="1 2" key="1">
    <citation type="submission" date="2024-04" db="EMBL/GenBank/DDBJ databases">
        <authorList>
            <person name="Waldvogel A.-M."/>
            <person name="Schoenle A."/>
        </authorList>
    </citation>
    <scope>NUCLEOTIDE SEQUENCE [LARGE SCALE GENOMIC DNA]</scope>
</reference>
<evidence type="ECO:0000313" key="2">
    <source>
        <dbReference type="Proteomes" id="UP001497482"/>
    </source>
</evidence>
<evidence type="ECO:0000313" key="1">
    <source>
        <dbReference type="EMBL" id="CAL1571742.1"/>
    </source>
</evidence>
<dbReference type="EMBL" id="OZ035832">
    <property type="protein sequence ID" value="CAL1571742.1"/>
    <property type="molecule type" value="Genomic_DNA"/>
</dbReference>
<protein>
    <submittedName>
        <fullName evidence="1">Uncharacterized protein</fullName>
    </submittedName>
</protein>
<accession>A0AAV2J2R2</accession>
<dbReference type="AlphaFoldDB" id="A0AAV2J2R2"/>
<gene>
    <name evidence="1" type="ORF">KC01_LOCUS3835</name>
</gene>